<feature type="region of interest" description="Disordered" evidence="1">
    <location>
        <begin position="19"/>
        <end position="38"/>
    </location>
</feature>
<evidence type="ECO:0000313" key="3">
    <source>
        <dbReference type="Proteomes" id="UP000236291"/>
    </source>
</evidence>
<proteinExistence type="predicted"/>
<evidence type="ECO:0000256" key="1">
    <source>
        <dbReference type="SAM" id="MobiDB-lite"/>
    </source>
</evidence>
<reference evidence="2 3" key="2">
    <citation type="journal article" date="2017" name="Front. Plant Sci.">
        <title>Gene Classification and Mining of Molecular Markers Useful in Red Clover (Trifolium pratense) Breeding.</title>
        <authorList>
            <person name="Istvanek J."/>
            <person name="Dluhosova J."/>
            <person name="Dluhos P."/>
            <person name="Patkova L."/>
            <person name="Nedelnik J."/>
            <person name="Repkova J."/>
        </authorList>
    </citation>
    <scope>NUCLEOTIDE SEQUENCE [LARGE SCALE GENOMIC DNA]</scope>
    <source>
        <strain evidence="3">cv. Tatra</strain>
        <tissue evidence="2">Young leaves</tissue>
    </source>
</reference>
<dbReference type="EMBL" id="ASHM01000706">
    <property type="protein sequence ID" value="PNY05252.1"/>
    <property type="molecule type" value="Genomic_DNA"/>
</dbReference>
<accession>A0A2K3NQE3</accession>
<name>A0A2K3NQE3_TRIPR</name>
<sequence>MCRISPVVNAARAYQVLNKPPFGRPATPTNPFGKPPFGSPACPAAPTMRIWMLEALVVNAKEGARC</sequence>
<reference evidence="2 3" key="1">
    <citation type="journal article" date="2014" name="Am. J. Bot.">
        <title>Genome assembly and annotation for red clover (Trifolium pratense; Fabaceae).</title>
        <authorList>
            <person name="Istvanek J."/>
            <person name="Jaros M."/>
            <person name="Krenek A."/>
            <person name="Repkova J."/>
        </authorList>
    </citation>
    <scope>NUCLEOTIDE SEQUENCE [LARGE SCALE GENOMIC DNA]</scope>
    <source>
        <strain evidence="3">cv. Tatra</strain>
        <tissue evidence="2">Young leaves</tissue>
    </source>
</reference>
<evidence type="ECO:0000313" key="2">
    <source>
        <dbReference type="EMBL" id="PNY05252.1"/>
    </source>
</evidence>
<comment type="caution">
    <text evidence="2">The sequence shown here is derived from an EMBL/GenBank/DDBJ whole genome shotgun (WGS) entry which is preliminary data.</text>
</comment>
<dbReference type="Proteomes" id="UP000236291">
    <property type="component" value="Unassembled WGS sequence"/>
</dbReference>
<organism evidence="2 3">
    <name type="scientific">Trifolium pratense</name>
    <name type="common">Red clover</name>
    <dbReference type="NCBI Taxonomy" id="57577"/>
    <lineage>
        <taxon>Eukaryota</taxon>
        <taxon>Viridiplantae</taxon>
        <taxon>Streptophyta</taxon>
        <taxon>Embryophyta</taxon>
        <taxon>Tracheophyta</taxon>
        <taxon>Spermatophyta</taxon>
        <taxon>Magnoliopsida</taxon>
        <taxon>eudicotyledons</taxon>
        <taxon>Gunneridae</taxon>
        <taxon>Pentapetalae</taxon>
        <taxon>rosids</taxon>
        <taxon>fabids</taxon>
        <taxon>Fabales</taxon>
        <taxon>Fabaceae</taxon>
        <taxon>Papilionoideae</taxon>
        <taxon>50 kb inversion clade</taxon>
        <taxon>NPAAA clade</taxon>
        <taxon>Hologalegina</taxon>
        <taxon>IRL clade</taxon>
        <taxon>Trifolieae</taxon>
        <taxon>Trifolium</taxon>
    </lineage>
</organism>
<protein>
    <submittedName>
        <fullName evidence="2">Uncharacterized protein</fullName>
    </submittedName>
</protein>
<gene>
    <name evidence="2" type="ORF">L195_g001696</name>
</gene>
<dbReference type="AlphaFoldDB" id="A0A2K3NQE3"/>